<keyword evidence="4" id="KW-1185">Reference proteome</keyword>
<sequence>MSTFKKLAALCLLSLLFGACQNEASKENQLTEKEKSEKWKLLFDGTSTAGWHLYNVGNIGNTWLVKDGTLYCNPDINIDHGDLVSDDSFTNYDLVFDWQIPETGNSGVFVNVLERKDIPTAWASGPEYQLLGDKHQDASIPSKVSGCLFAFGPQLHPAKNKPNGEWNHSEIIQKNGKLSFYLNGTLTAEQDLKAPEWADKIKNSHFKAYPEYGQYSYGRIALQDWTKGVSFRNIKIREL</sequence>
<dbReference type="Pfam" id="PF06439">
    <property type="entry name" value="3keto-disac_hyd"/>
    <property type="match status" value="1"/>
</dbReference>
<keyword evidence="1" id="KW-0732">Signal</keyword>
<protein>
    <submittedName>
        <fullName evidence="3">DUF1080 domain-containing protein</fullName>
    </submittedName>
</protein>
<name>A0A965ZFS8_9SPHI</name>
<dbReference type="EMBL" id="WWEO01000043">
    <property type="protein sequence ID" value="NCD70248.1"/>
    <property type="molecule type" value="Genomic_DNA"/>
</dbReference>
<reference evidence="3" key="1">
    <citation type="submission" date="2020-01" db="EMBL/GenBank/DDBJ databases">
        <authorList>
            <person name="Seo Y.L."/>
        </authorList>
    </citation>
    <scope>NUCLEOTIDE SEQUENCE</scope>
    <source>
        <strain evidence="3">R11</strain>
    </source>
</reference>
<dbReference type="GO" id="GO:0016787">
    <property type="term" value="F:hydrolase activity"/>
    <property type="evidence" value="ECO:0007669"/>
    <property type="project" value="InterPro"/>
</dbReference>
<evidence type="ECO:0000313" key="4">
    <source>
        <dbReference type="Proteomes" id="UP000638732"/>
    </source>
</evidence>
<dbReference type="AlphaFoldDB" id="A0A965ZFS8"/>
<evidence type="ECO:0000313" key="3">
    <source>
        <dbReference type="EMBL" id="NCD70248.1"/>
    </source>
</evidence>
<feature type="domain" description="3-keto-alpha-glucoside-1,2-lyase/3-keto-2-hydroxy-glucal hydratase" evidence="2">
    <location>
        <begin position="38"/>
        <end position="237"/>
    </location>
</feature>
<evidence type="ECO:0000256" key="1">
    <source>
        <dbReference type="SAM" id="SignalP"/>
    </source>
</evidence>
<evidence type="ECO:0000259" key="2">
    <source>
        <dbReference type="Pfam" id="PF06439"/>
    </source>
</evidence>
<reference evidence="3" key="2">
    <citation type="submission" date="2020-10" db="EMBL/GenBank/DDBJ databases">
        <title>Mucilaginibacter sp. nov., isolated from soil.</title>
        <authorList>
            <person name="Jeon C.O."/>
        </authorList>
    </citation>
    <scope>NUCLEOTIDE SEQUENCE</scope>
    <source>
        <strain evidence="3">R11</strain>
    </source>
</reference>
<gene>
    <name evidence="3" type="ORF">GSY63_12845</name>
</gene>
<dbReference type="Proteomes" id="UP000638732">
    <property type="component" value="Unassembled WGS sequence"/>
</dbReference>
<comment type="caution">
    <text evidence="3">The sequence shown here is derived from an EMBL/GenBank/DDBJ whole genome shotgun (WGS) entry which is preliminary data.</text>
</comment>
<feature type="signal peptide" evidence="1">
    <location>
        <begin position="1"/>
        <end position="24"/>
    </location>
</feature>
<dbReference type="Gene3D" id="2.60.120.560">
    <property type="entry name" value="Exo-inulinase, domain 1"/>
    <property type="match status" value="1"/>
</dbReference>
<proteinExistence type="predicted"/>
<dbReference type="RefSeq" id="WP_166586238.1">
    <property type="nucleotide sequence ID" value="NZ_WWEO01000043.1"/>
</dbReference>
<dbReference type="PROSITE" id="PS51257">
    <property type="entry name" value="PROKAR_LIPOPROTEIN"/>
    <property type="match status" value="1"/>
</dbReference>
<dbReference type="InterPro" id="IPR010496">
    <property type="entry name" value="AL/BT2_dom"/>
</dbReference>
<organism evidence="3 4">
    <name type="scientific">Mucilaginibacter agri</name>
    <dbReference type="NCBI Taxonomy" id="2695265"/>
    <lineage>
        <taxon>Bacteria</taxon>
        <taxon>Pseudomonadati</taxon>
        <taxon>Bacteroidota</taxon>
        <taxon>Sphingobacteriia</taxon>
        <taxon>Sphingobacteriales</taxon>
        <taxon>Sphingobacteriaceae</taxon>
        <taxon>Mucilaginibacter</taxon>
    </lineage>
</organism>
<feature type="chain" id="PRO_5036913924" evidence="1">
    <location>
        <begin position="25"/>
        <end position="239"/>
    </location>
</feature>
<accession>A0A965ZFS8</accession>